<sequence>MGKEVGHAALVLFFALSVLVGHSQKLQSSQAQTLLRIQQFLNFPESLSGWKNDTDFCNPEPRSTLTVVCYEESITQLHIIGEKETNKLSKNFSIDSFVTTLVKLPNLKVLRLVSLGLWGALPDKLSRLSSLEILDISSNFFYGTIPRGILSLTGLQALIFDGNMFNGRFPDELGSLSVLTVLSMRNNSCSGSLPDSLGSLENLRILALSNNNFSGEVPDLRNLENLQVLDLENNSLGPQFPPVNKKIVSLVLRKNKFTYGIPDEVKSFYQLDHLDVSSNKFVGPFPSYLLSMPSITYLDISANRFTGMLFEDVSCNTELKFVNLSANLLTGRVPSCLLSNSRNRIFQYAANCLATKDVTQQPNSYCQNQALAVGILPHHRRQKEASKIILALSISGSTIGAVLLLALAFVLVRKFLAKNEAQKLPVRIIEENASTGYTSKILSDARYITQAMKLGAIGLPAYRTFSLEELEEATNNFDTSSFIGEGSCGQMYRGQMKDGTYVAIRCLKMKRRHSTQDFLHHIELISKLRHQHLVSALGHCFECYLDDSSVSRIFLVFEYVPNGTLRSWISDRRARSKLNWTQRIAAAIGVAKGIQFLHTGIVPGIFPNYLKITDVLLDQNLVAKVSSYNLPLLAEHMGKDDVHSSNTSTQLKNLRVMHQEKFDIYDFGIILLEIISGRLIISEREVVVLKDQLQAVITADDASRKRVVDPAVSDACSDQSLKTMIEICCKCLLQNPADRPSVEDILWNLQFAAQVQDGWRGESFHSSDGSPVSSFKPPHQRLTIPWH</sequence>
<evidence type="ECO:0000256" key="9">
    <source>
        <dbReference type="ARBA" id="ARBA00023180"/>
    </source>
</evidence>
<keyword evidence="2" id="KW-0433">Leucine-rich repeat</keyword>
<feature type="transmembrane region" description="Helical" evidence="11">
    <location>
        <begin position="388"/>
        <end position="412"/>
    </location>
</feature>
<dbReference type="GO" id="GO:0005524">
    <property type="term" value="F:ATP binding"/>
    <property type="evidence" value="ECO:0007669"/>
    <property type="project" value="InterPro"/>
</dbReference>
<protein>
    <recommendedName>
        <fullName evidence="13">Protein kinase domain-containing protein</fullName>
    </recommendedName>
</protein>
<evidence type="ECO:0000313" key="14">
    <source>
        <dbReference type="EMBL" id="CDP12665.1"/>
    </source>
</evidence>
<dbReference type="PROSITE" id="PS51450">
    <property type="entry name" value="LRR"/>
    <property type="match status" value="1"/>
</dbReference>
<dbReference type="FunFam" id="3.80.10.10:FF:000155">
    <property type="entry name" value="Putative inactive leucine-rich repeat receptor-like protein kinase"/>
    <property type="match status" value="1"/>
</dbReference>
<dbReference type="EMBL" id="HG739153">
    <property type="protein sequence ID" value="CDP12665.1"/>
    <property type="molecule type" value="Genomic_DNA"/>
</dbReference>
<feature type="signal peptide" evidence="12">
    <location>
        <begin position="1"/>
        <end position="23"/>
    </location>
</feature>
<dbReference type="Pfam" id="PF23598">
    <property type="entry name" value="LRR_14"/>
    <property type="match status" value="1"/>
</dbReference>
<evidence type="ECO:0000256" key="4">
    <source>
        <dbReference type="ARBA" id="ARBA00022729"/>
    </source>
</evidence>
<dbReference type="Proteomes" id="UP000295252">
    <property type="component" value="Chromosome VIII"/>
</dbReference>
<dbReference type="InterPro" id="IPR011009">
    <property type="entry name" value="Kinase-like_dom_sf"/>
</dbReference>
<organism evidence="14 15">
    <name type="scientific">Coffea canephora</name>
    <name type="common">Robusta coffee</name>
    <dbReference type="NCBI Taxonomy" id="49390"/>
    <lineage>
        <taxon>Eukaryota</taxon>
        <taxon>Viridiplantae</taxon>
        <taxon>Streptophyta</taxon>
        <taxon>Embryophyta</taxon>
        <taxon>Tracheophyta</taxon>
        <taxon>Spermatophyta</taxon>
        <taxon>Magnoliopsida</taxon>
        <taxon>eudicotyledons</taxon>
        <taxon>Gunneridae</taxon>
        <taxon>Pentapetalae</taxon>
        <taxon>asterids</taxon>
        <taxon>lamiids</taxon>
        <taxon>Gentianales</taxon>
        <taxon>Rubiaceae</taxon>
        <taxon>Ixoroideae</taxon>
        <taxon>Gardenieae complex</taxon>
        <taxon>Bertiereae - Coffeeae clade</taxon>
        <taxon>Coffeeae</taxon>
        <taxon>Coffea</taxon>
    </lineage>
</organism>
<dbReference type="GO" id="GO:0016020">
    <property type="term" value="C:membrane"/>
    <property type="evidence" value="ECO:0007669"/>
    <property type="project" value="UniProtKB-SubCell"/>
</dbReference>
<evidence type="ECO:0000256" key="8">
    <source>
        <dbReference type="ARBA" id="ARBA00023170"/>
    </source>
</evidence>
<keyword evidence="9" id="KW-0325">Glycoprotein</keyword>
<comment type="subcellular location">
    <subcellularLocation>
        <location evidence="1">Membrane</location>
        <topology evidence="1">Single-pass type I membrane protein</topology>
    </subcellularLocation>
</comment>
<dbReference type="PANTHER" id="PTHR48006:SF84">
    <property type="entry name" value="REPEAT TRANSMEMBRANE PROTEIN KINASE, PUTATIVE, EXPRESSED-RELATED"/>
    <property type="match status" value="1"/>
</dbReference>
<accession>A0A068UVV9</accession>
<reference evidence="15" key="1">
    <citation type="journal article" date="2014" name="Science">
        <title>The coffee genome provides insight into the convergent evolution of caffeine biosynthesis.</title>
        <authorList>
            <person name="Denoeud F."/>
            <person name="Carretero-Paulet L."/>
            <person name="Dereeper A."/>
            <person name="Droc G."/>
            <person name="Guyot R."/>
            <person name="Pietrella M."/>
            <person name="Zheng C."/>
            <person name="Alberti A."/>
            <person name="Anthony F."/>
            <person name="Aprea G."/>
            <person name="Aury J.M."/>
            <person name="Bento P."/>
            <person name="Bernard M."/>
            <person name="Bocs S."/>
            <person name="Campa C."/>
            <person name="Cenci A."/>
            <person name="Combes M.C."/>
            <person name="Crouzillat D."/>
            <person name="Da Silva C."/>
            <person name="Daddiego L."/>
            <person name="De Bellis F."/>
            <person name="Dussert S."/>
            <person name="Garsmeur O."/>
            <person name="Gayraud T."/>
            <person name="Guignon V."/>
            <person name="Jahn K."/>
            <person name="Jamilloux V."/>
            <person name="Joet T."/>
            <person name="Labadie K."/>
            <person name="Lan T."/>
            <person name="Leclercq J."/>
            <person name="Lepelley M."/>
            <person name="Leroy T."/>
            <person name="Li L.T."/>
            <person name="Librado P."/>
            <person name="Lopez L."/>
            <person name="Munoz A."/>
            <person name="Noel B."/>
            <person name="Pallavicini A."/>
            <person name="Perrotta G."/>
            <person name="Poncet V."/>
            <person name="Pot D."/>
            <person name="Priyono X."/>
            <person name="Rigoreau M."/>
            <person name="Rouard M."/>
            <person name="Rozas J."/>
            <person name="Tranchant-Dubreuil C."/>
            <person name="VanBuren R."/>
            <person name="Zhang Q."/>
            <person name="Andrade A.C."/>
            <person name="Argout X."/>
            <person name="Bertrand B."/>
            <person name="de Kochko A."/>
            <person name="Graziosi G."/>
            <person name="Henry R.J."/>
            <person name="Jayarama X."/>
            <person name="Ming R."/>
            <person name="Nagai C."/>
            <person name="Rounsley S."/>
            <person name="Sankoff D."/>
            <person name="Giuliano G."/>
            <person name="Albert V.A."/>
            <person name="Wincker P."/>
            <person name="Lashermes P."/>
        </authorList>
    </citation>
    <scope>NUCLEOTIDE SEQUENCE [LARGE SCALE GENOMIC DNA]</scope>
    <source>
        <strain evidence="15">cv. DH200-94</strain>
    </source>
</reference>
<evidence type="ECO:0000256" key="6">
    <source>
        <dbReference type="ARBA" id="ARBA00022989"/>
    </source>
</evidence>
<evidence type="ECO:0000256" key="10">
    <source>
        <dbReference type="SAM" id="MobiDB-lite"/>
    </source>
</evidence>
<keyword evidence="4 12" id="KW-0732">Signal</keyword>
<dbReference type="PANTHER" id="PTHR48006">
    <property type="entry name" value="LEUCINE-RICH REPEAT-CONTAINING PROTEIN DDB_G0281931-RELATED"/>
    <property type="match status" value="1"/>
</dbReference>
<evidence type="ECO:0000256" key="1">
    <source>
        <dbReference type="ARBA" id="ARBA00004479"/>
    </source>
</evidence>
<dbReference type="FunFam" id="3.30.200.20:FF:000285">
    <property type="entry name" value="Putative inactive leucine-rich repeat receptor-like protein kinase"/>
    <property type="match status" value="1"/>
</dbReference>
<name>A0A068UVV9_COFCA</name>
<dbReference type="AlphaFoldDB" id="A0A068UVV9"/>
<keyword evidence="8" id="KW-0675">Receptor</keyword>
<feature type="region of interest" description="Disordered" evidence="10">
    <location>
        <begin position="762"/>
        <end position="787"/>
    </location>
</feature>
<evidence type="ECO:0000256" key="5">
    <source>
        <dbReference type="ARBA" id="ARBA00022737"/>
    </source>
</evidence>
<dbReference type="Gene3D" id="3.30.200.20">
    <property type="entry name" value="Phosphorylase Kinase, domain 1"/>
    <property type="match status" value="1"/>
</dbReference>
<dbReference type="InParanoid" id="A0A068UVV9"/>
<evidence type="ECO:0000256" key="11">
    <source>
        <dbReference type="SAM" id="Phobius"/>
    </source>
</evidence>
<keyword evidence="6 11" id="KW-1133">Transmembrane helix</keyword>
<evidence type="ECO:0000256" key="2">
    <source>
        <dbReference type="ARBA" id="ARBA00022614"/>
    </source>
</evidence>
<keyword evidence="3 11" id="KW-0812">Transmembrane</keyword>
<keyword evidence="5" id="KW-0677">Repeat</keyword>
<keyword evidence="7 11" id="KW-0472">Membrane</keyword>
<dbReference type="InterPro" id="IPR032675">
    <property type="entry name" value="LRR_dom_sf"/>
</dbReference>
<dbReference type="SUPFAM" id="SSF52058">
    <property type="entry name" value="L domain-like"/>
    <property type="match status" value="1"/>
</dbReference>
<dbReference type="InterPro" id="IPR051824">
    <property type="entry name" value="LRR_Rcpt-Like_S/T_Kinase"/>
</dbReference>
<dbReference type="InterPro" id="IPR000719">
    <property type="entry name" value="Prot_kinase_dom"/>
</dbReference>
<dbReference type="FunCoup" id="A0A068UVV9">
    <property type="interactions" value="544"/>
</dbReference>
<dbReference type="Gene3D" id="1.10.510.10">
    <property type="entry name" value="Transferase(Phosphotransferase) domain 1"/>
    <property type="match status" value="1"/>
</dbReference>
<dbReference type="PhylomeDB" id="A0A068UVV9"/>
<feature type="chain" id="PRO_5001655268" description="Protein kinase domain-containing protein" evidence="12">
    <location>
        <begin position="24"/>
        <end position="787"/>
    </location>
</feature>
<dbReference type="Gramene" id="CDP12665">
    <property type="protein sequence ID" value="CDP12665"/>
    <property type="gene ID" value="GSCOC_T00036382001"/>
</dbReference>
<dbReference type="OrthoDB" id="676979at2759"/>
<dbReference type="GO" id="GO:0004674">
    <property type="term" value="F:protein serine/threonine kinase activity"/>
    <property type="evidence" value="ECO:0007669"/>
    <property type="project" value="UniProtKB-EC"/>
</dbReference>
<dbReference type="InterPro" id="IPR055414">
    <property type="entry name" value="LRR_R13L4/SHOC2-like"/>
</dbReference>
<feature type="domain" description="Protein kinase" evidence="13">
    <location>
        <begin position="477"/>
        <end position="751"/>
    </location>
</feature>
<proteinExistence type="predicted"/>
<gene>
    <name evidence="14" type="ORF">GSCOC_T00036382001</name>
</gene>
<evidence type="ECO:0000313" key="15">
    <source>
        <dbReference type="Proteomes" id="UP000295252"/>
    </source>
</evidence>
<dbReference type="PROSITE" id="PS50011">
    <property type="entry name" value="PROTEIN_KINASE_DOM"/>
    <property type="match status" value="1"/>
</dbReference>
<evidence type="ECO:0000256" key="7">
    <source>
        <dbReference type="ARBA" id="ARBA00023136"/>
    </source>
</evidence>
<evidence type="ECO:0000259" key="13">
    <source>
        <dbReference type="PROSITE" id="PS50011"/>
    </source>
</evidence>
<keyword evidence="15" id="KW-1185">Reference proteome</keyword>
<dbReference type="OMA" id="RTIMQIC"/>
<dbReference type="InterPro" id="IPR001611">
    <property type="entry name" value="Leu-rich_rpt"/>
</dbReference>
<evidence type="ECO:0000256" key="3">
    <source>
        <dbReference type="ARBA" id="ARBA00022692"/>
    </source>
</evidence>
<dbReference type="SUPFAM" id="SSF56112">
    <property type="entry name" value="Protein kinase-like (PK-like)"/>
    <property type="match status" value="1"/>
</dbReference>
<dbReference type="InterPro" id="IPR001245">
    <property type="entry name" value="Ser-Thr/Tyr_kinase_cat_dom"/>
</dbReference>
<evidence type="ECO:0000256" key="12">
    <source>
        <dbReference type="SAM" id="SignalP"/>
    </source>
</evidence>
<dbReference type="STRING" id="49390.A0A068UVV9"/>
<dbReference type="Gene3D" id="3.80.10.10">
    <property type="entry name" value="Ribonuclease Inhibitor"/>
    <property type="match status" value="3"/>
</dbReference>
<dbReference type="Pfam" id="PF07714">
    <property type="entry name" value="PK_Tyr_Ser-Thr"/>
    <property type="match status" value="1"/>
</dbReference>
<dbReference type="FunFam" id="1.10.510.10:FF:000431">
    <property type="entry name" value="Putative inactive leucine-rich repeat receptor-like protein kinase"/>
    <property type="match status" value="1"/>
</dbReference>